<dbReference type="PIRSF" id="PIRSF006173">
    <property type="entry name" value="UCP006173"/>
    <property type="match status" value="1"/>
</dbReference>
<dbReference type="PANTHER" id="PTHR37421:SF1">
    <property type="entry name" value="UPF0260 PROTEIN YCGN"/>
    <property type="match status" value="1"/>
</dbReference>
<evidence type="ECO:0000313" key="2">
    <source>
        <dbReference type="Proteomes" id="UP000055060"/>
    </source>
</evidence>
<proteinExistence type="inferred from homology"/>
<dbReference type="NCBIfam" id="NF003507">
    <property type="entry name" value="PRK05170.2-5"/>
    <property type="match status" value="1"/>
</dbReference>
<dbReference type="Pfam" id="PF03692">
    <property type="entry name" value="CxxCxxCC"/>
    <property type="match status" value="1"/>
</dbReference>
<protein>
    <submittedName>
        <fullName evidence="1">Uncharacterized conserved protein</fullName>
    </submittedName>
</protein>
<dbReference type="Proteomes" id="UP000055060">
    <property type="component" value="Unassembled WGS sequence"/>
</dbReference>
<dbReference type="RefSeq" id="WP_075075454.1">
    <property type="nucleotide sequence ID" value="NZ_DF967973.1"/>
</dbReference>
<evidence type="ECO:0000313" key="1">
    <source>
        <dbReference type="EMBL" id="GAP16070.1"/>
    </source>
</evidence>
<sequence length="147" mass="16775">MLPFWKTKPLADLSREEWESLCDGCGRCCLFKFQDEDTEEVFYTSVACRFFDRHTAHCTCYGERSVLVPTCLTLDTDLVHKLNWMPETCAYRLLAEGKDLPAWHPLVSGSPASVIRAGVSMRGRVILESEIDMDRLEEYVIDTLDGC</sequence>
<dbReference type="HAMAP" id="MF_00676">
    <property type="entry name" value="UPF0260"/>
    <property type="match status" value="1"/>
</dbReference>
<dbReference type="NCBIfam" id="NF003501">
    <property type="entry name" value="PRK05170.1-5"/>
    <property type="match status" value="1"/>
</dbReference>
<dbReference type="AlphaFoldDB" id="A0A0K8MXY4"/>
<dbReference type="STRING" id="360412.LARV_03866"/>
<gene>
    <name evidence="1" type="ORF">LARV_03866</name>
</gene>
<accession>A0A0K8MXY4</accession>
<dbReference type="OrthoDB" id="9786855at2"/>
<dbReference type="PANTHER" id="PTHR37421">
    <property type="entry name" value="UPF0260 PROTEIN YCGN"/>
    <property type="match status" value="1"/>
</dbReference>
<reference evidence="1" key="1">
    <citation type="submission" date="2015-07" db="EMBL/GenBank/DDBJ databases">
        <title>Draft Genome Sequences of Anaerolinea thermolimosa IMO-1, Bellilinea caldifistulae GOMI-1, Leptolinea tardivitalis YMTK-2, Levilinea saccharolytica KIBI-1,Longilinea arvoryzae KOME-1, Previously Described as Members of the Anaerolineaceae (Chloroflexi).</title>
        <authorList>
            <person name="Sekiguchi Y."/>
            <person name="Ohashi A."/>
            <person name="Matsuura N."/>
            <person name="Tourlousse M.D."/>
        </authorList>
    </citation>
    <scope>NUCLEOTIDE SEQUENCE [LARGE SCALE GENOMIC DNA]</scope>
    <source>
        <strain evidence="1">KOME-1</strain>
    </source>
</reference>
<organism evidence="1">
    <name type="scientific">Longilinea arvoryzae</name>
    <dbReference type="NCBI Taxonomy" id="360412"/>
    <lineage>
        <taxon>Bacteria</taxon>
        <taxon>Bacillati</taxon>
        <taxon>Chloroflexota</taxon>
        <taxon>Anaerolineae</taxon>
        <taxon>Anaerolineales</taxon>
        <taxon>Anaerolineaceae</taxon>
        <taxon>Longilinea</taxon>
    </lineage>
</organism>
<name>A0A0K8MXY4_9CHLR</name>
<dbReference type="InterPro" id="IPR008228">
    <property type="entry name" value="UCP006173"/>
</dbReference>
<dbReference type="InterPro" id="IPR005358">
    <property type="entry name" value="Puta_zinc/iron-chelating_dom"/>
</dbReference>
<dbReference type="EMBL" id="DF967973">
    <property type="protein sequence ID" value="GAP16070.1"/>
    <property type="molecule type" value="Genomic_DNA"/>
</dbReference>
<keyword evidence="2" id="KW-1185">Reference proteome</keyword>